<dbReference type="PANTHER" id="PTHR15741:SF27">
    <property type="entry name" value="TRANSCRIPTION FACTOR AP-4"/>
    <property type="match status" value="1"/>
</dbReference>
<dbReference type="RefSeq" id="XP_017992330.1">
    <property type="nucleotide sequence ID" value="XM_018135260.1"/>
</dbReference>
<dbReference type="GeneID" id="28727135"/>
<dbReference type="Gene3D" id="4.10.280.10">
    <property type="entry name" value="Helix-loop-helix DNA-binding domain"/>
    <property type="match status" value="1"/>
</dbReference>
<reference evidence="8 9" key="1">
    <citation type="submission" date="2015-07" db="EMBL/GenBank/DDBJ databases">
        <title>Draft Genome Sequence of Malassezia furfur CBS1878 and Malassezia pachydermatis CBS1879.</title>
        <authorList>
            <person name="Triana S."/>
            <person name="Ohm R."/>
            <person name="Gonzalez A."/>
            <person name="DeCock H."/>
            <person name="Restrepo S."/>
            <person name="Celis A."/>
        </authorList>
    </citation>
    <scope>NUCLEOTIDE SEQUENCE [LARGE SCALE GENOMIC DNA]</scope>
    <source>
        <strain evidence="8 9">CBS 1879</strain>
    </source>
</reference>
<keyword evidence="4" id="KW-0804">Transcription</keyword>
<dbReference type="EMBL" id="LGAV01000003">
    <property type="protein sequence ID" value="KOS14698.1"/>
    <property type="molecule type" value="Genomic_DNA"/>
</dbReference>
<dbReference type="Pfam" id="PF00010">
    <property type="entry name" value="HLH"/>
    <property type="match status" value="1"/>
</dbReference>
<feature type="compositionally biased region" description="Basic and acidic residues" evidence="6">
    <location>
        <begin position="171"/>
        <end position="186"/>
    </location>
</feature>
<dbReference type="PANTHER" id="PTHR15741">
    <property type="entry name" value="BASIC HELIX-LOOP-HELIX ZIP TRANSCRIPTION FACTOR"/>
    <property type="match status" value="1"/>
</dbReference>
<sequence length="231" mass="26141">MEMPHRMPYLPMQETRTTPAEPELGSSSAYTQRYGDVDESQRGVIDPAAITSVDKDLVTRYIPGELTPLFDLIQTKQQPHLDKLRVRKRKLEDALATGNMSLSEDAELIIQESKNKRKAGNQGLLTEAEKKANHIASEQKRRANIRKGYDMLSAMLPTLSKYAESQGGSGDVKRHGEEDGMDSRSSIHSEITVLEEAIEYVTQCLQEHHQLLLRKSKAQEELLAYYRRMAV</sequence>
<dbReference type="InterPro" id="IPR036638">
    <property type="entry name" value="HLH_DNA-bd_sf"/>
</dbReference>
<keyword evidence="3" id="KW-0238">DNA-binding</keyword>
<gene>
    <name evidence="8" type="ORF">Malapachy_0746</name>
</gene>
<evidence type="ECO:0000259" key="7">
    <source>
        <dbReference type="PROSITE" id="PS50888"/>
    </source>
</evidence>
<evidence type="ECO:0000256" key="6">
    <source>
        <dbReference type="SAM" id="MobiDB-lite"/>
    </source>
</evidence>
<keyword evidence="9" id="KW-1185">Reference proteome</keyword>
<evidence type="ECO:0000256" key="2">
    <source>
        <dbReference type="ARBA" id="ARBA00023015"/>
    </source>
</evidence>
<evidence type="ECO:0000256" key="1">
    <source>
        <dbReference type="ARBA" id="ARBA00004123"/>
    </source>
</evidence>
<dbReference type="SMART" id="SM00353">
    <property type="entry name" value="HLH"/>
    <property type="match status" value="1"/>
</dbReference>
<keyword evidence="5" id="KW-0539">Nucleus</keyword>
<keyword evidence="2" id="KW-0805">Transcription regulation</keyword>
<comment type="subcellular location">
    <subcellularLocation>
        <location evidence="1">Nucleus</location>
    </subcellularLocation>
</comment>
<dbReference type="STRING" id="77020.A0A0M8MMR8"/>
<dbReference type="VEuPathDB" id="FungiDB:Malapachy_0746"/>
<dbReference type="GO" id="GO:0000981">
    <property type="term" value="F:DNA-binding transcription factor activity, RNA polymerase II-specific"/>
    <property type="evidence" value="ECO:0007669"/>
    <property type="project" value="TreeGrafter"/>
</dbReference>
<dbReference type="AlphaFoldDB" id="A0A0M8MMR8"/>
<evidence type="ECO:0000256" key="3">
    <source>
        <dbReference type="ARBA" id="ARBA00023125"/>
    </source>
</evidence>
<dbReference type="Proteomes" id="UP000037751">
    <property type="component" value="Unassembled WGS sequence"/>
</dbReference>
<feature type="region of interest" description="Disordered" evidence="6">
    <location>
        <begin position="163"/>
        <end position="186"/>
    </location>
</feature>
<dbReference type="InterPro" id="IPR052207">
    <property type="entry name" value="Max-like/E-box_TFs"/>
</dbReference>
<dbReference type="GO" id="GO:0046983">
    <property type="term" value="F:protein dimerization activity"/>
    <property type="evidence" value="ECO:0007669"/>
    <property type="project" value="InterPro"/>
</dbReference>
<name>A0A0M8MMR8_9BASI</name>
<dbReference type="SUPFAM" id="SSF47459">
    <property type="entry name" value="HLH, helix-loop-helix DNA-binding domain"/>
    <property type="match status" value="1"/>
</dbReference>
<dbReference type="InterPro" id="IPR011598">
    <property type="entry name" value="bHLH_dom"/>
</dbReference>
<protein>
    <submittedName>
        <fullName evidence="8">Transcription factor</fullName>
    </submittedName>
</protein>
<dbReference type="GO" id="GO:0000978">
    <property type="term" value="F:RNA polymerase II cis-regulatory region sequence-specific DNA binding"/>
    <property type="evidence" value="ECO:0007669"/>
    <property type="project" value="TreeGrafter"/>
</dbReference>
<accession>A0A0M8MMR8</accession>
<organism evidence="8 9">
    <name type="scientific">Malassezia pachydermatis</name>
    <dbReference type="NCBI Taxonomy" id="77020"/>
    <lineage>
        <taxon>Eukaryota</taxon>
        <taxon>Fungi</taxon>
        <taxon>Dikarya</taxon>
        <taxon>Basidiomycota</taxon>
        <taxon>Ustilaginomycotina</taxon>
        <taxon>Malasseziomycetes</taxon>
        <taxon>Malasseziales</taxon>
        <taxon>Malasseziaceae</taxon>
        <taxon>Malassezia</taxon>
    </lineage>
</organism>
<dbReference type="OrthoDB" id="5778525at2759"/>
<proteinExistence type="predicted"/>
<evidence type="ECO:0000313" key="9">
    <source>
        <dbReference type="Proteomes" id="UP000037751"/>
    </source>
</evidence>
<comment type="caution">
    <text evidence="8">The sequence shown here is derived from an EMBL/GenBank/DDBJ whole genome shotgun (WGS) entry which is preliminary data.</text>
</comment>
<dbReference type="GO" id="GO:0005634">
    <property type="term" value="C:nucleus"/>
    <property type="evidence" value="ECO:0007669"/>
    <property type="project" value="UniProtKB-SubCell"/>
</dbReference>
<feature type="region of interest" description="Disordered" evidence="6">
    <location>
        <begin position="1"/>
        <end position="28"/>
    </location>
</feature>
<feature type="domain" description="BHLH" evidence="7">
    <location>
        <begin position="129"/>
        <end position="204"/>
    </location>
</feature>
<evidence type="ECO:0000313" key="8">
    <source>
        <dbReference type="EMBL" id="KOS14698.1"/>
    </source>
</evidence>
<dbReference type="PROSITE" id="PS50888">
    <property type="entry name" value="BHLH"/>
    <property type="match status" value="1"/>
</dbReference>
<evidence type="ECO:0000256" key="5">
    <source>
        <dbReference type="ARBA" id="ARBA00023242"/>
    </source>
</evidence>
<evidence type="ECO:0000256" key="4">
    <source>
        <dbReference type="ARBA" id="ARBA00023163"/>
    </source>
</evidence>